<gene>
    <name evidence="14" type="ORF">XA68_13153</name>
</gene>
<keyword evidence="15" id="KW-1185">Reference proteome</keyword>
<feature type="transmembrane region" description="Helical" evidence="13">
    <location>
        <begin position="537"/>
        <end position="559"/>
    </location>
</feature>
<evidence type="ECO:0000256" key="2">
    <source>
        <dbReference type="ARBA" id="ARBA00009010"/>
    </source>
</evidence>
<dbReference type="AlphaFoldDB" id="A0A2A9PD51"/>
<evidence type="ECO:0000256" key="13">
    <source>
        <dbReference type="SAM" id="Phobius"/>
    </source>
</evidence>
<keyword evidence="8 10" id="KW-0012">Acyltransferase</keyword>
<dbReference type="EMBL" id="LAZP02000250">
    <property type="protein sequence ID" value="PFH58847.1"/>
    <property type="molecule type" value="Genomic_DNA"/>
</dbReference>
<evidence type="ECO:0000256" key="11">
    <source>
        <dbReference type="PIRSR" id="PIRSR000439-1"/>
    </source>
</evidence>
<reference evidence="14 15" key="1">
    <citation type="journal article" date="2015" name="BMC Genomics">
        <title>Gene expression during zombie ant biting behavior reflects the complexity underlying fungal parasitic behavioral manipulation.</title>
        <authorList>
            <person name="de Bekker C."/>
            <person name="Ohm R.A."/>
            <person name="Loreto R.G."/>
            <person name="Sebastian A."/>
            <person name="Albert I."/>
            <person name="Merrow M."/>
            <person name="Brachmann A."/>
            <person name="Hughes D.P."/>
        </authorList>
    </citation>
    <scope>NUCLEOTIDE SEQUENCE [LARGE SCALE GENOMIC DNA]</scope>
    <source>
        <strain evidence="14 15">SC16a</strain>
    </source>
</reference>
<dbReference type="PANTHER" id="PTHR10408">
    <property type="entry name" value="STEROL O-ACYLTRANSFERASE"/>
    <property type="match status" value="1"/>
</dbReference>
<feature type="transmembrane region" description="Helical" evidence="13">
    <location>
        <begin position="108"/>
        <end position="128"/>
    </location>
</feature>
<dbReference type="OrthoDB" id="10039049at2759"/>
<dbReference type="GO" id="GO:0005789">
    <property type="term" value="C:endoplasmic reticulum membrane"/>
    <property type="evidence" value="ECO:0007669"/>
    <property type="project" value="UniProtKB-SubCell"/>
</dbReference>
<evidence type="ECO:0000256" key="7">
    <source>
        <dbReference type="ARBA" id="ARBA00023136"/>
    </source>
</evidence>
<evidence type="ECO:0000256" key="1">
    <source>
        <dbReference type="ARBA" id="ARBA00004477"/>
    </source>
</evidence>
<dbReference type="STRING" id="268505.A0A2A9PD51"/>
<evidence type="ECO:0000313" key="15">
    <source>
        <dbReference type="Proteomes" id="UP000037136"/>
    </source>
</evidence>
<dbReference type="InterPro" id="IPR014371">
    <property type="entry name" value="Oat_ACAT_DAG_ARE"/>
</dbReference>
<evidence type="ECO:0000256" key="8">
    <source>
        <dbReference type="ARBA" id="ARBA00023315"/>
    </source>
</evidence>
<keyword evidence="7 10" id="KW-0472">Membrane</keyword>
<keyword evidence="4 13" id="KW-0812">Transmembrane</keyword>
<protein>
    <recommendedName>
        <fullName evidence="10">O-acyltransferase</fullName>
    </recommendedName>
</protein>
<dbReference type="GO" id="GO:0034737">
    <property type="term" value="F:ergosterol O-acyltransferase activity"/>
    <property type="evidence" value="ECO:0007669"/>
    <property type="project" value="TreeGrafter"/>
</dbReference>
<feature type="active site" evidence="11">
    <location>
        <position position="497"/>
    </location>
</feature>
<comment type="subcellular location">
    <subcellularLocation>
        <location evidence="1 10">Endoplasmic reticulum membrane</location>
        <topology evidence="1 10">Multi-pass membrane protein</topology>
    </subcellularLocation>
</comment>
<dbReference type="PIRSF" id="PIRSF000439">
    <property type="entry name" value="Oat_ACAT_DAG_ARE"/>
    <property type="match status" value="1"/>
</dbReference>
<evidence type="ECO:0000256" key="12">
    <source>
        <dbReference type="SAM" id="MobiDB-lite"/>
    </source>
</evidence>
<sequence>MPDRALPNGAGHDHVLRPRPRKPLRPQASRLVSGSDPDGLTEADTPSGMTSGRSTPLPENAPPSAKSLSSARRHARAEQRRRLFPTVEFSERVSHFDPASDYRDFHGFFNLFWIGLAIMGITSMLRNFKDTGYPLRIQIWSLFTVKLWHLAVADFFMVATTAVSLVLHRRVRRALGLWTWRRAGMAVQSLYQLAWLVFWIGIPFWLEWTWTAQVFMLLHTMVLLMKMHSYAFYNGHLSEAEKRLRALDDPSAADRGPAYQYPSVDLCHGGVSGIPGPADDTTASDAHPSSAPPADDVDVLRESLARELTSPMGNVTYPHNLTWTNYFDYLLCPTLCYELEYPRTVSVNWTSLVSKIVATFGCIFLLTVTSEEFILPVLVDASRRLDSVSSSSSSLTESLLILAESISWLLFPFMLTFLLVFLVIFEYILGAFAEITRFADRHFYADWWNSTDWMEFSREWNVPVYSFLRRHVYGASRPHTGKMAATIITFLISAAGHEIVMACITKKIRGYGFVCQMLQLPIIMLQRTRCVRGRQTLNNVCFWCSMIIGLSMMCALYVLV</sequence>
<comment type="caution">
    <text evidence="14">The sequence shown here is derived from an EMBL/GenBank/DDBJ whole genome shotgun (WGS) entry which is preliminary data.</text>
</comment>
<accession>A0A2A9PD51</accession>
<evidence type="ECO:0000256" key="6">
    <source>
        <dbReference type="ARBA" id="ARBA00022989"/>
    </source>
</evidence>
<reference evidence="14 15" key="2">
    <citation type="journal article" date="2017" name="Sci. Rep.">
        <title>Ant-infecting Ophiocordyceps genomes reveal a high diversity of potential behavioral manipulation genes and a possible major role for enterotoxins.</title>
        <authorList>
            <person name="de Bekker C."/>
            <person name="Ohm R.A."/>
            <person name="Evans H.C."/>
            <person name="Brachmann A."/>
            <person name="Hughes D.P."/>
        </authorList>
    </citation>
    <scope>NUCLEOTIDE SEQUENCE [LARGE SCALE GENOMIC DNA]</scope>
    <source>
        <strain evidence="14 15">SC16a</strain>
    </source>
</reference>
<evidence type="ECO:0000256" key="9">
    <source>
        <dbReference type="ARBA" id="ARBA00023568"/>
    </source>
</evidence>
<evidence type="ECO:0000256" key="10">
    <source>
        <dbReference type="PIRNR" id="PIRNR000439"/>
    </source>
</evidence>
<dbReference type="GO" id="GO:0008204">
    <property type="term" value="P:ergosterol metabolic process"/>
    <property type="evidence" value="ECO:0007669"/>
    <property type="project" value="TreeGrafter"/>
</dbReference>
<feature type="region of interest" description="Disordered" evidence="12">
    <location>
        <begin position="1"/>
        <end position="72"/>
    </location>
</feature>
<dbReference type="Pfam" id="PF03062">
    <property type="entry name" value="MBOAT"/>
    <property type="match status" value="1"/>
</dbReference>
<feature type="transmembrane region" description="Helical" evidence="13">
    <location>
        <begin position="399"/>
        <end position="429"/>
    </location>
</feature>
<proteinExistence type="inferred from homology"/>
<comment type="similarity">
    <text evidence="2 10">Belongs to the membrane-bound acyltransferase family. Sterol o-acyltransferase subfamily.</text>
</comment>
<dbReference type="Proteomes" id="UP000037136">
    <property type="component" value="Unassembled WGS sequence"/>
</dbReference>
<evidence type="ECO:0000256" key="4">
    <source>
        <dbReference type="ARBA" id="ARBA00022692"/>
    </source>
</evidence>
<evidence type="ECO:0000256" key="5">
    <source>
        <dbReference type="ARBA" id="ARBA00022824"/>
    </source>
</evidence>
<keyword evidence="3 10" id="KW-0808">Transferase</keyword>
<dbReference type="InterPro" id="IPR004299">
    <property type="entry name" value="MBOAT_fam"/>
</dbReference>
<name>A0A2A9PD51_OPHUN</name>
<feature type="transmembrane region" description="Helical" evidence="13">
    <location>
        <begin position="148"/>
        <end position="168"/>
    </location>
</feature>
<dbReference type="PANTHER" id="PTHR10408:SF9">
    <property type="entry name" value="STEROL O-ACYLTRANSFERASE 2-RELATED"/>
    <property type="match status" value="1"/>
</dbReference>
<keyword evidence="5 10" id="KW-0256">Endoplasmic reticulum</keyword>
<evidence type="ECO:0000256" key="3">
    <source>
        <dbReference type="ARBA" id="ARBA00022679"/>
    </source>
</evidence>
<evidence type="ECO:0000313" key="14">
    <source>
        <dbReference type="EMBL" id="PFH58847.1"/>
    </source>
</evidence>
<feature type="transmembrane region" description="Helical" evidence="13">
    <location>
        <begin position="189"/>
        <end position="206"/>
    </location>
</feature>
<organism evidence="14 15">
    <name type="scientific">Ophiocordyceps unilateralis</name>
    <name type="common">Zombie-ant fungus</name>
    <name type="synonym">Torrubia unilateralis</name>
    <dbReference type="NCBI Taxonomy" id="268505"/>
    <lineage>
        <taxon>Eukaryota</taxon>
        <taxon>Fungi</taxon>
        <taxon>Dikarya</taxon>
        <taxon>Ascomycota</taxon>
        <taxon>Pezizomycotina</taxon>
        <taxon>Sordariomycetes</taxon>
        <taxon>Hypocreomycetidae</taxon>
        <taxon>Hypocreales</taxon>
        <taxon>Ophiocordycipitaceae</taxon>
        <taxon>Ophiocordyceps</taxon>
    </lineage>
</organism>
<keyword evidence="6 13" id="KW-1133">Transmembrane helix</keyword>
<comment type="function">
    <text evidence="9">Sterol O-acyltransferase that catalyzes the formation of stery esters.</text>
</comment>